<organism evidence="1 2">
    <name type="scientific">Bacillus thuringiensis subsp. tolworthi</name>
    <dbReference type="NCBI Taxonomy" id="1442"/>
    <lineage>
        <taxon>Bacteria</taxon>
        <taxon>Bacillati</taxon>
        <taxon>Bacillota</taxon>
        <taxon>Bacilli</taxon>
        <taxon>Bacillales</taxon>
        <taxon>Bacillaceae</taxon>
        <taxon>Bacillus</taxon>
        <taxon>Bacillus cereus group</taxon>
    </lineage>
</organism>
<reference evidence="1 2" key="1">
    <citation type="submission" date="2015-05" db="EMBL/GenBank/DDBJ databases">
        <title>Whole genome sequence of Bacillus thuringiensis serovar tolworthi Pasteur Institute Standard strain.</title>
        <authorList>
            <person name="Kanda K."/>
            <person name="Nakashima K."/>
            <person name="Nagano Y."/>
        </authorList>
    </citation>
    <scope>NUCLEOTIDE SEQUENCE [LARGE SCALE GENOMIC DNA]</scope>
    <source>
        <strain evidence="1 2">Pasteur Institute Standard strain</strain>
        <plasmid evidence="2">pKK1 DNA</plasmid>
    </source>
</reference>
<accession>A0A9W4ABH5</accession>
<dbReference type="Proteomes" id="UP000055316">
    <property type="component" value="Plasmid pKK1"/>
</dbReference>
<protein>
    <submittedName>
        <fullName evidence="1">Probable protein</fullName>
    </submittedName>
</protein>
<dbReference type="EMBL" id="AP014865">
    <property type="protein sequence ID" value="BAR87110.1"/>
    <property type="molecule type" value="Genomic_DNA"/>
</dbReference>
<evidence type="ECO:0000313" key="1">
    <source>
        <dbReference type="EMBL" id="BAR87110.1"/>
    </source>
</evidence>
<evidence type="ECO:0000313" key="2">
    <source>
        <dbReference type="Proteomes" id="UP000055316"/>
    </source>
</evidence>
<keyword evidence="1" id="KW-0614">Plasmid</keyword>
<geneLocation type="plasmid" evidence="2">
    <name>pKK1 DNA</name>
</geneLocation>
<name>A0A9W4ABH5_BACTO</name>
<dbReference type="AlphaFoldDB" id="A0A9W4ABH5"/>
<gene>
    <name evidence="1" type="ORF">KNN_06375</name>
</gene>
<sequence>MTPKGQLFFVYVGICSLAKKIKKIYEVNGIVVVSIIDVEDGNYG</sequence>
<proteinExistence type="predicted"/>